<keyword evidence="1" id="KW-0547">Nucleotide-binding</keyword>
<name>A0A848BQA5_9FIRM</name>
<keyword evidence="1" id="KW-0067">ATP-binding</keyword>
<protein>
    <submittedName>
        <fullName evidence="1">ATP-binding protein</fullName>
    </submittedName>
</protein>
<dbReference type="SUPFAM" id="SSF52540">
    <property type="entry name" value="P-loop containing nucleoside triphosphate hydrolases"/>
    <property type="match status" value="1"/>
</dbReference>
<accession>A0A848BQA5</accession>
<dbReference type="Proteomes" id="UP000591071">
    <property type="component" value="Unassembled WGS sequence"/>
</dbReference>
<gene>
    <name evidence="1" type="ORF">HF872_01465</name>
</gene>
<dbReference type="RefSeq" id="WP_170087088.1">
    <property type="nucleotide sequence ID" value="NZ_JABAFG010000002.1"/>
</dbReference>
<evidence type="ECO:0000313" key="1">
    <source>
        <dbReference type="EMBL" id="NME27300.1"/>
    </source>
</evidence>
<dbReference type="GO" id="GO:0005524">
    <property type="term" value="F:ATP binding"/>
    <property type="evidence" value="ECO:0007669"/>
    <property type="project" value="UniProtKB-KW"/>
</dbReference>
<organism evidence="1 2">
    <name type="scientific">Megasphaera hexanoica</name>
    <dbReference type="NCBI Taxonomy" id="1675036"/>
    <lineage>
        <taxon>Bacteria</taxon>
        <taxon>Bacillati</taxon>
        <taxon>Bacillota</taxon>
        <taxon>Negativicutes</taxon>
        <taxon>Veillonellales</taxon>
        <taxon>Veillonellaceae</taxon>
        <taxon>Megasphaera</taxon>
    </lineage>
</organism>
<proteinExistence type="predicted"/>
<dbReference type="InterPro" id="IPR027417">
    <property type="entry name" value="P-loop_NTPase"/>
</dbReference>
<dbReference type="EMBL" id="JABAFG010000002">
    <property type="protein sequence ID" value="NME27300.1"/>
    <property type="molecule type" value="Genomic_DNA"/>
</dbReference>
<reference evidence="1 2" key="1">
    <citation type="submission" date="2020-04" db="EMBL/GenBank/DDBJ databases">
        <authorList>
            <person name="Hitch T.C.A."/>
            <person name="Wylensek D."/>
            <person name="Clavel T."/>
        </authorList>
    </citation>
    <scope>NUCLEOTIDE SEQUENCE [LARGE SCALE GENOMIC DNA]</scope>
    <source>
        <strain evidence="1 2">Oil-RF-744-FAT-WT-6-1</strain>
    </source>
</reference>
<sequence length="369" mass="41513">MLVQFSVRGCLSFSDTVTLRLVPSDHARIKGTRYEPCFRAVPDYKIMRSLLVFGPSGAGKTNLLIALQFLLDSILTGWTPALLPSGSGPVSFSIVLYDEARARSYEYSLSYTADGIGEERLSIGGTLQYAYSRGVLEWHGPGNAPRVSGSEDILSQTAPFLPESEGLRQAAAAIHIVRERDMTVWQQMPMRLSEVEQTYWQAEEGAILSLLHLIDSSICRISYTDSGGLCEVLLWRRGESRPCRLSDEAAGVRKMAALAAGLAQMRQGSTVIIDDLDSYWMTPVVQHLIRDFVHQEDNRGQLLGVTHDLLLLDNDLFHPEQLWIARRGLQGRTQIWPISAYHLRCERRRLYDAYIKGEFNTYPFEEAVR</sequence>
<dbReference type="AlphaFoldDB" id="A0A848BQA5"/>
<evidence type="ECO:0000313" key="2">
    <source>
        <dbReference type="Proteomes" id="UP000591071"/>
    </source>
</evidence>
<comment type="caution">
    <text evidence="1">The sequence shown here is derived from an EMBL/GenBank/DDBJ whole genome shotgun (WGS) entry which is preliminary data.</text>
</comment>